<name>A0A4R2GFB8_9BACT</name>
<evidence type="ECO:0000313" key="2">
    <source>
        <dbReference type="Proteomes" id="UP000295221"/>
    </source>
</evidence>
<dbReference type="EMBL" id="SLWK01000012">
    <property type="protein sequence ID" value="TCO06867.1"/>
    <property type="molecule type" value="Genomic_DNA"/>
</dbReference>
<proteinExistence type="predicted"/>
<dbReference type="OrthoDB" id="7595944at2"/>
<comment type="caution">
    <text evidence="1">The sequence shown here is derived from an EMBL/GenBank/DDBJ whole genome shotgun (WGS) entry which is preliminary data.</text>
</comment>
<dbReference type="AlphaFoldDB" id="A0A4R2GFB8"/>
<evidence type="ECO:0000313" key="1">
    <source>
        <dbReference type="EMBL" id="TCO06867.1"/>
    </source>
</evidence>
<accession>A0A4R2GFB8</accession>
<organism evidence="1 2">
    <name type="scientific">Natronoflexus pectinivorans</name>
    <dbReference type="NCBI Taxonomy" id="682526"/>
    <lineage>
        <taxon>Bacteria</taxon>
        <taxon>Pseudomonadati</taxon>
        <taxon>Bacteroidota</taxon>
        <taxon>Bacteroidia</taxon>
        <taxon>Marinilabiliales</taxon>
        <taxon>Marinilabiliaceae</taxon>
        <taxon>Natronoflexus</taxon>
    </lineage>
</organism>
<protein>
    <submittedName>
        <fullName evidence="1">Uncharacterized protein</fullName>
    </submittedName>
</protein>
<gene>
    <name evidence="1" type="ORF">EV194_11291</name>
</gene>
<reference evidence="1 2" key="1">
    <citation type="submission" date="2019-03" db="EMBL/GenBank/DDBJ databases">
        <title>Genomic Encyclopedia of Type Strains, Phase IV (KMG-IV): sequencing the most valuable type-strain genomes for metagenomic binning, comparative biology and taxonomic classification.</title>
        <authorList>
            <person name="Goeker M."/>
        </authorList>
    </citation>
    <scope>NUCLEOTIDE SEQUENCE [LARGE SCALE GENOMIC DNA]</scope>
    <source>
        <strain evidence="1 2">DSM 24179</strain>
    </source>
</reference>
<keyword evidence="2" id="KW-1185">Reference proteome</keyword>
<sequence>MTRKKVLITVTTYPLPSRSYDELVCTAGVLENGDWIRIYPVPLSFLIDLKGTGTVKNVKYTWIELDLIKRQDDFRPESHSPVNYDFKDIVVGDTIKTDGNWILRKDYCLKTIFTNKKKLLEESKAPKNLSLATFKPTKVIGVEIEEDDREWKDEWKELRNQGSLFETVKPIEDLIPKLPYKFFYRFIDDEGVESRLMIEDWEIGALYWNCLRRADGDNGIALRKVKEQYEDNFIRNKDLYFFLGTTKEWHRRRANNPFVIIGVFYPKKELQGRLF</sequence>
<dbReference type="RefSeq" id="WP_132434661.1">
    <property type="nucleotide sequence ID" value="NZ_SLWK01000012.1"/>
</dbReference>
<dbReference type="Proteomes" id="UP000295221">
    <property type="component" value="Unassembled WGS sequence"/>
</dbReference>